<dbReference type="Pfam" id="PF17048">
    <property type="entry name" value="Ceramidse_alk_C"/>
    <property type="match status" value="1"/>
</dbReference>
<dbReference type="Proteomes" id="UP001500542">
    <property type="component" value="Unassembled WGS sequence"/>
</dbReference>
<comment type="similarity">
    <text evidence="1 3">Belongs to the neutral ceramidase family.</text>
</comment>
<dbReference type="InterPro" id="IPR038445">
    <property type="entry name" value="NCDase_C_sf"/>
</dbReference>
<evidence type="ECO:0000256" key="1">
    <source>
        <dbReference type="ARBA" id="ARBA00009835"/>
    </source>
</evidence>
<dbReference type="SUPFAM" id="SSF52777">
    <property type="entry name" value="CoA-dependent acyltransferases"/>
    <property type="match status" value="1"/>
</dbReference>
<dbReference type="EC" id="3.5.1.23" evidence="3"/>
<keyword evidence="9" id="KW-1185">Reference proteome</keyword>
<evidence type="ECO:0000256" key="2">
    <source>
        <dbReference type="ARBA" id="ARBA00022801"/>
    </source>
</evidence>
<organism evidence="8 9">
    <name type="scientific">Kribbella koreensis</name>
    <dbReference type="NCBI Taxonomy" id="57909"/>
    <lineage>
        <taxon>Bacteria</taxon>
        <taxon>Bacillati</taxon>
        <taxon>Actinomycetota</taxon>
        <taxon>Actinomycetes</taxon>
        <taxon>Propionibacteriales</taxon>
        <taxon>Kribbellaceae</taxon>
        <taxon>Kribbella</taxon>
    </lineage>
</organism>
<feature type="compositionally biased region" description="Basic and acidic residues" evidence="4">
    <location>
        <begin position="632"/>
        <end position="643"/>
    </location>
</feature>
<reference evidence="8 9" key="1">
    <citation type="journal article" date="2019" name="Int. J. Syst. Evol. Microbiol.">
        <title>The Global Catalogue of Microorganisms (GCM) 10K type strain sequencing project: providing services to taxonomists for standard genome sequencing and annotation.</title>
        <authorList>
            <consortium name="The Broad Institute Genomics Platform"/>
            <consortium name="The Broad Institute Genome Sequencing Center for Infectious Disease"/>
            <person name="Wu L."/>
            <person name="Ma J."/>
        </authorList>
    </citation>
    <scope>NUCLEOTIDE SEQUENCE [LARGE SCALE GENOMIC DNA]</scope>
    <source>
        <strain evidence="8 9">JCM 10977</strain>
    </source>
</reference>
<gene>
    <name evidence="8" type="ORF">GCM10009554_08220</name>
</gene>
<dbReference type="Gene3D" id="2.60.40.2300">
    <property type="entry name" value="Neutral/alkaline non-lysosomal ceramidase, C-terminal domain"/>
    <property type="match status" value="1"/>
</dbReference>
<sequence length="942" mass="102621">MTEYLVGRGIADITGEPVEVGMLGYGKSWQRSEGIHLRLRSRAFAVLHPASGRRVLLVINDLPMVFDSIHRALLHALAREYDGLYTEQNTMVTATHTHSGPGGYSHHRLYHSNTGGFRPRTFTAIVDGMTEAVRRAHDDLAPAVLTLAHGRLENASANRSKVAFDNNPVGDRDHFPDGIDPQTTLLRIDRDGSPVGAINWFATHNTSMTNTNTLISADNKGYAAYHWERLVEGVDYRARRSADFVAAFAQTNAGDQTPNLELRPGHGPTANDLENTRIIGLRQYAAAAALMTAGGRTLTAGIDHRLTYVDLAAVTVRPEFTGDGRVHQTGDPIGGASALAGSHEDGPAFRGFREGGNPLWDRLSRLVYARSPRLRDAQAPKAMVVGGRAVNLFGPYVARAAPIQLLRIGQLVLIGIPAEVTIVAGLRLRRAVASILAADLADVLVAGYSNGYLHYVTTPEEYDTQQYEGGSTLFGRWTLPALVQIVSELATAMRDGKPVSIGSAGPDLSDRQRHARPRIPPDQPPPGHRFGDVLVEPRSRYRHGDTVTAVFAAAYPTTTCIATAPTWRSAGRTATAGPPSPTTATGPPRSGGGAPGAVSSWSSPGPCPLPRSPVTTRSAGTERSTTGSFGPTRDRRGCSPSRAEEVMTVRIRLPRRNGRRVDVPGERAIMPFVMRRRTDSEVYFEQHIDIAAAQDWIRRWNAAGGPPLSLFVLVLHQVAQLLHDRPRLNRFIARRRYYDRDGIYLSFGAKKAMTDDAPLEMLKRRFEPNEPLATTIRSLEAAVTEARVGHGADVDKEVDLFLTLPTPLLDVAISLSHWLAERGLLPGALSRSDPLYASAVVSNLGSLKTDAAFHHLYQHGDCPLFLVVGQVRPTPVAVAGTVQVRQMLTLRWTFDERIADGLYAARSAELLRSWLEDPFHRLGSPEEAVRHWRGATSAVAEA</sequence>
<keyword evidence="3" id="KW-0443">Lipid metabolism</keyword>
<feature type="region of interest" description="Disordered" evidence="4">
    <location>
        <begin position="570"/>
        <end position="643"/>
    </location>
</feature>
<dbReference type="InterPro" id="IPR006823">
    <property type="entry name" value="Ceramidase_alk"/>
</dbReference>
<comment type="caution">
    <text evidence="8">The sequence shown here is derived from an EMBL/GenBank/DDBJ whole genome shotgun (WGS) entry which is preliminary data.</text>
</comment>
<dbReference type="Pfam" id="PF00198">
    <property type="entry name" value="2-oxoacid_dh"/>
    <property type="match status" value="1"/>
</dbReference>
<feature type="compositionally biased region" description="Pro residues" evidence="4">
    <location>
        <begin position="518"/>
        <end position="527"/>
    </location>
</feature>
<accession>A0ABN1PFI1</accession>
<dbReference type="PANTHER" id="PTHR12670">
    <property type="entry name" value="CERAMIDASE"/>
    <property type="match status" value="1"/>
</dbReference>
<dbReference type="InterPro" id="IPR023213">
    <property type="entry name" value="CAT-like_dom_sf"/>
</dbReference>
<protein>
    <recommendedName>
        <fullName evidence="3">Neutral ceramidase</fullName>
        <ecNumber evidence="3">3.5.1.23</ecNumber>
    </recommendedName>
</protein>
<feature type="domain" description="Neutral/alkaline non-lysosomal ceramidase N-terminal" evidence="6">
    <location>
        <begin position="4"/>
        <end position="484"/>
    </location>
</feature>
<keyword evidence="3" id="KW-0746">Sphingolipid metabolism</keyword>
<feature type="domain" description="Neutral/alkaline non-lysosomal ceramidase C-terminal" evidence="7">
    <location>
        <begin position="487"/>
        <end position="557"/>
    </location>
</feature>
<feature type="compositionally biased region" description="Polar residues" evidence="4">
    <location>
        <begin position="613"/>
        <end position="629"/>
    </location>
</feature>
<evidence type="ECO:0000259" key="7">
    <source>
        <dbReference type="Pfam" id="PF17048"/>
    </source>
</evidence>
<dbReference type="InterPro" id="IPR031329">
    <property type="entry name" value="NEUT/ALK_ceramidase_N"/>
</dbReference>
<proteinExistence type="inferred from homology"/>
<dbReference type="RefSeq" id="WP_343964906.1">
    <property type="nucleotide sequence ID" value="NZ_BAAAHK010000003.1"/>
</dbReference>
<dbReference type="InterPro" id="IPR001078">
    <property type="entry name" value="2-oxoacid_DH_actylTfrase"/>
</dbReference>
<feature type="region of interest" description="Disordered" evidence="4">
    <location>
        <begin position="496"/>
        <end position="532"/>
    </location>
</feature>
<feature type="domain" description="2-oxoacid dehydrogenase acyltransferase catalytic" evidence="5">
    <location>
        <begin position="829"/>
        <end position="918"/>
    </location>
</feature>
<dbReference type="InterPro" id="IPR031331">
    <property type="entry name" value="NEUT/ALK_ceramidase_C"/>
</dbReference>
<evidence type="ECO:0000313" key="9">
    <source>
        <dbReference type="Proteomes" id="UP001500542"/>
    </source>
</evidence>
<evidence type="ECO:0000259" key="5">
    <source>
        <dbReference type="Pfam" id="PF00198"/>
    </source>
</evidence>
<dbReference type="Pfam" id="PF04734">
    <property type="entry name" value="Ceramidase_alk"/>
    <property type="match status" value="1"/>
</dbReference>
<dbReference type="EMBL" id="BAAAHK010000003">
    <property type="protein sequence ID" value="GAA0927380.1"/>
    <property type="molecule type" value="Genomic_DNA"/>
</dbReference>
<evidence type="ECO:0000259" key="6">
    <source>
        <dbReference type="Pfam" id="PF04734"/>
    </source>
</evidence>
<name>A0ABN1PFI1_9ACTN</name>
<keyword evidence="2 3" id="KW-0378">Hydrolase</keyword>
<evidence type="ECO:0000256" key="3">
    <source>
        <dbReference type="RuleBase" id="RU366019"/>
    </source>
</evidence>
<dbReference type="PANTHER" id="PTHR12670:SF1">
    <property type="entry name" value="NEUTRAL CERAMIDASE"/>
    <property type="match status" value="1"/>
</dbReference>
<evidence type="ECO:0000313" key="8">
    <source>
        <dbReference type="EMBL" id="GAA0927380.1"/>
    </source>
</evidence>
<dbReference type="Gene3D" id="3.30.559.10">
    <property type="entry name" value="Chloramphenicol acetyltransferase-like domain"/>
    <property type="match status" value="1"/>
</dbReference>
<evidence type="ECO:0000256" key="4">
    <source>
        <dbReference type="SAM" id="MobiDB-lite"/>
    </source>
</evidence>
<feature type="compositionally biased region" description="Low complexity" evidence="4">
    <location>
        <begin position="570"/>
        <end position="588"/>
    </location>
</feature>
<comment type="catalytic activity">
    <reaction evidence="3">
        <text>an N-acylsphing-4-enine + H2O = sphing-4-enine + a fatty acid</text>
        <dbReference type="Rhea" id="RHEA:20856"/>
        <dbReference type="ChEBI" id="CHEBI:15377"/>
        <dbReference type="ChEBI" id="CHEBI:28868"/>
        <dbReference type="ChEBI" id="CHEBI:52639"/>
        <dbReference type="ChEBI" id="CHEBI:57756"/>
        <dbReference type="EC" id="3.5.1.23"/>
    </reaction>
</comment>